<comment type="caution">
    <text evidence="5">Lacks conserved residue(s) required for the propagation of feature annotation.</text>
</comment>
<reference evidence="8" key="2">
    <citation type="journal article" date="2023" name="Science">
        <title>Genomic signatures of disease resistance in endangered staghorn corals.</title>
        <authorList>
            <person name="Vollmer S.V."/>
            <person name="Selwyn J.D."/>
            <person name="Despard B.A."/>
            <person name="Roesel C.L."/>
        </authorList>
    </citation>
    <scope>NUCLEOTIDE SEQUENCE</scope>
    <source>
        <strain evidence="8">K2</strain>
    </source>
</reference>
<dbReference type="GO" id="GO:0003779">
    <property type="term" value="F:actin binding"/>
    <property type="evidence" value="ECO:0007669"/>
    <property type="project" value="UniProtKB-KW"/>
</dbReference>
<dbReference type="GO" id="GO:0005524">
    <property type="term" value="F:ATP binding"/>
    <property type="evidence" value="ECO:0007669"/>
    <property type="project" value="UniProtKB-KW"/>
</dbReference>
<comment type="caution">
    <text evidence="8">The sequence shown here is derived from an EMBL/GenBank/DDBJ whole genome shotgun (WGS) entry which is preliminary data.</text>
</comment>
<evidence type="ECO:0000313" key="9">
    <source>
        <dbReference type="Proteomes" id="UP001249851"/>
    </source>
</evidence>
<keyword evidence="4" id="KW-0505">Motor protein</keyword>
<evidence type="ECO:0000256" key="1">
    <source>
        <dbReference type="ARBA" id="ARBA00022741"/>
    </source>
</evidence>
<accession>A0AAD9QVH4</accession>
<name>A0AAD9QVH4_ACRCE</name>
<dbReference type="PANTHER" id="PTHR46049:SF5">
    <property type="entry name" value="PLECKSTRIN HOMOLOGY DOMAIN-CONTAINING FAMILY H MEMBER 3"/>
    <property type="match status" value="1"/>
</dbReference>
<dbReference type="AlphaFoldDB" id="A0AAD9QVH4"/>
<dbReference type="Gene3D" id="1.20.5.190">
    <property type="match status" value="1"/>
</dbReference>
<keyword evidence="5" id="KW-0009">Actin-binding</keyword>
<evidence type="ECO:0000256" key="2">
    <source>
        <dbReference type="ARBA" id="ARBA00022840"/>
    </source>
</evidence>
<comment type="similarity">
    <text evidence="5">Belongs to the TRAFAC class myosin-kinesin ATPase superfamily. Myosin family.</text>
</comment>
<keyword evidence="1" id="KW-0547">Nucleotide-binding</keyword>
<evidence type="ECO:0000256" key="4">
    <source>
        <dbReference type="ARBA" id="ARBA00023175"/>
    </source>
</evidence>
<feature type="region of interest" description="Disordered" evidence="6">
    <location>
        <begin position="332"/>
        <end position="381"/>
    </location>
</feature>
<dbReference type="InterPro" id="IPR001609">
    <property type="entry name" value="Myosin_head_motor_dom-like"/>
</dbReference>
<keyword evidence="3 5" id="KW-0518">Myosin</keyword>
<dbReference type="Gene3D" id="6.20.240.20">
    <property type="match status" value="1"/>
</dbReference>
<organism evidence="8 9">
    <name type="scientific">Acropora cervicornis</name>
    <name type="common">Staghorn coral</name>
    <dbReference type="NCBI Taxonomy" id="6130"/>
    <lineage>
        <taxon>Eukaryota</taxon>
        <taxon>Metazoa</taxon>
        <taxon>Cnidaria</taxon>
        <taxon>Anthozoa</taxon>
        <taxon>Hexacorallia</taxon>
        <taxon>Scleractinia</taxon>
        <taxon>Astrocoeniina</taxon>
        <taxon>Acroporidae</taxon>
        <taxon>Acropora</taxon>
    </lineage>
</organism>
<dbReference type="Pfam" id="PF00612">
    <property type="entry name" value="IQ"/>
    <property type="match status" value="2"/>
</dbReference>
<evidence type="ECO:0000256" key="5">
    <source>
        <dbReference type="PROSITE-ProRule" id="PRU00782"/>
    </source>
</evidence>
<dbReference type="InterPro" id="IPR027417">
    <property type="entry name" value="P-loop_NTPase"/>
</dbReference>
<feature type="domain" description="Myosin motor" evidence="7">
    <location>
        <begin position="1"/>
        <end position="153"/>
    </location>
</feature>
<gene>
    <name evidence="8" type="ORF">P5673_007306</name>
</gene>
<proteinExistence type="inferred from homology"/>
<dbReference type="Gene3D" id="1.20.58.530">
    <property type="match status" value="1"/>
</dbReference>
<dbReference type="EMBL" id="JARQWQ010000012">
    <property type="protein sequence ID" value="KAK2568297.1"/>
    <property type="molecule type" value="Genomic_DNA"/>
</dbReference>
<dbReference type="SMART" id="SM00015">
    <property type="entry name" value="IQ"/>
    <property type="match status" value="2"/>
</dbReference>
<dbReference type="InterPro" id="IPR036961">
    <property type="entry name" value="Kinesin_motor_dom_sf"/>
</dbReference>
<dbReference type="InterPro" id="IPR000048">
    <property type="entry name" value="IQ_motif_EF-hand-BS"/>
</dbReference>
<feature type="region of interest" description="Disordered" evidence="6">
    <location>
        <begin position="220"/>
        <end position="254"/>
    </location>
</feature>
<dbReference type="PANTHER" id="PTHR46049">
    <property type="entry name" value="AGAP003327-PA"/>
    <property type="match status" value="1"/>
</dbReference>
<evidence type="ECO:0000313" key="8">
    <source>
        <dbReference type="EMBL" id="KAK2568297.1"/>
    </source>
</evidence>
<dbReference type="InterPro" id="IPR051724">
    <property type="entry name" value="Actin_motor_Myosin"/>
</dbReference>
<dbReference type="Proteomes" id="UP001249851">
    <property type="component" value="Unassembled WGS sequence"/>
</dbReference>
<dbReference type="Pfam" id="PF00063">
    <property type="entry name" value="Myosin_head"/>
    <property type="match status" value="1"/>
</dbReference>
<sequence length="381" mass="44971">MDFLFDLFAKEMSMGDETRKRSPTLSAQFRRSLDILMKMLLGCEPSFVRCVKPNDLKKPMIFDRYLCWQQLKYSGMLETVKIRKAGFSIRYTFEEFVNRYRVVMTDLRIPDSELREMSEELAKSLFRDVEWTIGNRMIFLKDHHGDILERARDALLTNAVIVLQRSMKRFLCRRKHHKQTCAAVIIQKSWKCYREQRIYHKLSLKFKCFLEDKRRTQQERLQRSEKEKQQKEKEEKEQREQQKQQENEAKLKKAQEAAATQIRETFSFITKEDKPIAQEAIFMHELECYYKFLVLAHRLNVLSGLRQATPSRSSELALTLTALVLGLACQGSSNENQASSSRDDEPKPRQPTFVSPLRTKPKGPQGSLRWRSSRSDEYDQS</sequence>
<reference evidence="8" key="1">
    <citation type="journal article" date="2023" name="G3 (Bethesda)">
        <title>Whole genome assembly and annotation of the endangered Caribbean coral Acropora cervicornis.</title>
        <authorList>
            <person name="Selwyn J.D."/>
            <person name="Vollmer S.V."/>
        </authorList>
    </citation>
    <scope>NUCLEOTIDE SEQUENCE</scope>
    <source>
        <strain evidence="8">K2</strain>
    </source>
</reference>
<dbReference type="GO" id="GO:0003774">
    <property type="term" value="F:cytoskeletal motor activity"/>
    <property type="evidence" value="ECO:0007669"/>
    <property type="project" value="InterPro"/>
</dbReference>
<keyword evidence="9" id="KW-1185">Reference proteome</keyword>
<dbReference type="Gene3D" id="3.40.850.10">
    <property type="entry name" value="Kinesin motor domain"/>
    <property type="match status" value="1"/>
</dbReference>
<keyword evidence="2" id="KW-0067">ATP-binding</keyword>
<dbReference type="PROSITE" id="PS51456">
    <property type="entry name" value="MYOSIN_MOTOR"/>
    <property type="match status" value="1"/>
</dbReference>
<dbReference type="SUPFAM" id="SSF52540">
    <property type="entry name" value="P-loop containing nucleoside triphosphate hydrolases"/>
    <property type="match status" value="1"/>
</dbReference>
<evidence type="ECO:0000256" key="3">
    <source>
        <dbReference type="ARBA" id="ARBA00023123"/>
    </source>
</evidence>
<evidence type="ECO:0000259" key="7">
    <source>
        <dbReference type="PROSITE" id="PS51456"/>
    </source>
</evidence>
<evidence type="ECO:0000256" key="6">
    <source>
        <dbReference type="SAM" id="MobiDB-lite"/>
    </source>
</evidence>
<dbReference type="GO" id="GO:0016459">
    <property type="term" value="C:myosin complex"/>
    <property type="evidence" value="ECO:0007669"/>
    <property type="project" value="UniProtKB-KW"/>
</dbReference>
<protein>
    <submittedName>
        <fullName evidence="8">Unconventional myosin-VIIa</fullName>
    </submittedName>
</protein>
<feature type="region of interest" description="Actin-binding" evidence="5">
    <location>
        <begin position="33"/>
        <end position="55"/>
    </location>
</feature>